<dbReference type="PANTHER" id="PTHR33337">
    <property type="entry name" value="GFA DOMAIN-CONTAINING PROTEIN"/>
    <property type="match status" value="1"/>
</dbReference>
<evidence type="ECO:0000313" key="6">
    <source>
        <dbReference type="Proteomes" id="UP000504637"/>
    </source>
</evidence>
<keyword evidence="3" id="KW-0862">Zinc</keyword>
<dbReference type="GO" id="GO:0046872">
    <property type="term" value="F:metal ion binding"/>
    <property type="evidence" value="ECO:0007669"/>
    <property type="project" value="UniProtKB-KW"/>
</dbReference>
<dbReference type="Gene3D" id="3.90.1590.10">
    <property type="entry name" value="glutathione-dependent formaldehyde- activating enzyme (gfa)"/>
    <property type="match status" value="1"/>
</dbReference>
<dbReference type="AlphaFoldDB" id="A0A6J3M7H1"/>
<evidence type="ECO:0000256" key="3">
    <source>
        <dbReference type="ARBA" id="ARBA00022833"/>
    </source>
</evidence>
<feature type="domain" description="CENP-V/GFA" evidence="5">
    <location>
        <begin position="2"/>
        <end position="124"/>
    </location>
</feature>
<dbReference type="SUPFAM" id="SSF51316">
    <property type="entry name" value="Mss4-like"/>
    <property type="match status" value="1"/>
</dbReference>
<dbReference type="OrthoDB" id="428768at2759"/>
<dbReference type="InterPro" id="IPR006913">
    <property type="entry name" value="CENP-V/GFA"/>
</dbReference>
<evidence type="ECO:0000313" key="7">
    <source>
        <dbReference type="RefSeq" id="XP_033459833.1"/>
    </source>
</evidence>
<dbReference type="GO" id="GO:0016846">
    <property type="term" value="F:carbon-sulfur lyase activity"/>
    <property type="evidence" value="ECO:0007669"/>
    <property type="project" value="InterPro"/>
</dbReference>
<dbReference type="PROSITE" id="PS51891">
    <property type="entry name" value="CENP_V_GFA"/>
    <property type="match status" value="1"/>
</dbReference>
<keyword evidence="4" id="KW-0456">Lyase</keyword>
<evidence type="ECO:0000256" key="4">
    <source>
        <dbReference type="ARBA" id="ARBA00023239"/>
    </source>
</evidence>
<reference evidence="7" key="2">
    <citation type="submission" date="2020-04" db="EMBL/GenBank/DDBJ databases">
        <authorList>
            <consortium name="NCBI Genome Project"/>
        </authorList>
    </citation>
    <scope>NUCLEOTIDE SEQUENCE</scope>
    <source>
        <strain evidence="7">CBS 342.82</strain>
    </source>
</reference>
<dbReference type="InterPro" id="IPR011057">
    <property type="entry name" value="Mss4-like_sf"/>
</dbReference>
<evidence type="ECO:0000259" key="5">
    <source>
        <dbReference type="PROSITE" id="PS51891"/>
    </source>
</evidence>
<keyword evidence="2" id="KW-0479">Metal-binding</keyword>
<sequence length="136" mass="14872">MPKGSCVCGDFTYELDGAPHTALICHCVPCQKSGGPNGSYDLIIKQDKVKKLAGKTKSFVRKGDSGKELAYDLCDNCGTTMWCTLEIIPGMLIVKAGTLDDPEYLEHEGRPVKELFTRNRPSWCCGLEGVEQREGA</sequence>
<gene>
    <name evidence="7" type="ORF">K489DRAFT_388695</name>
</gene>
<organism evidence="7">
    <name type="scientific">Dissoconium aciculare CBS 342.82</name>
    <dbReference type="NCBI Taxonomy" id="1314786"/>
    <lineage>
        <taxon>Eukaryota</taxon>
        <taxon>Fungi</taxon>
        <taxon>Dikarya</taxon>
        <taxon>Ascomycota</taxon>
        <taxon>Pezizomycotina</taxon>
        <taxon>Dothideomycetes</taxon>
        <taxon>Dothideomycetidae</taxon>
        <taxon>Mycosphaerellales</taxon>
        <taxon>Dissoconiaceae</taxon>
        <taxon>Dissoconium</taxon>
    </lineage>
</organism>
<dbReference type="GeneID" id="54364237"/>
<evidence type="ECO:0000256" key="1">
    <source>
        <dbReference type="ARBA" id="ARBA00005495"/>
    </source>
</evidence>
<dbReference type="Proteomes" id="UP000504637">
    <property type="component" value="Unplaced"/>
</dbReference>
<comment type="similarity">
    <text evidence="1">Belongs to the Gfa family.</text>
</comment>
<name>A0A6J3M7H1_9PEZI</name>
<protein>
    <recommendedName>
        <fullName evidence="5">CENP-V/GFA domain-containing protein</fullName>
    </recommendedName>
</protein>
<evidence type="ECO:0000256" key="2">
    <source>
        <dbReference type="ARBA" id="ARBA00022723"/>
    </source>
</evidence>
<keyword evidence="6" id="KW-1185">Reference proteome</keyword>
<dbReference type="PANTHER" id="PTHR33337:SF30">
    <property type="entry name" value="DUF636 DOMAIN PROTEIN (AFU_ORTHOLOGUE AFUA_1G03180)"/>
    <property type="match status" value="1"/>
</dbReference>
<accession>A0A6J3M7H1</accession>
<reference evidence="7" key="3">
    <citation type="submission" date="2025-08" db="UniProtKB">
        <authorList>
            <consortium name="RefSeq"/>
        </authorList>
    </citation>
    <scope>IDENTIFICATION</scope>
    <source>
        <strain evidence="7">CBS 342.82</strain>
    </source>
</reference>
<proteinExistence type="inferred from homology"/>
<dbReference type="RefSeq" id="XP_033459833.1">
    <property type="nucleotide sequence ID" value="XM_033606437.1"/>
</dbReference>
<dbReference type="Pfam" id="PF04828">
    <property type="entry name" value="GFA"/>
    <property type="match status" value="1"/>
</dbReference>
<reference evidence="7" key="1">
    <citation type="submission" date="2020-01" db="EMBL/GenBank/DDBJ databases">
        <authorList>
            <consortium name="DOE Joint Genome Institute"/>
            <person name="Haridas S."/>
            <person name="Albert R."/>
            <person name="Binder M."/>
            <person name="Bloem J."/>
            <person name="Labutti K."/>
            <person name="Salamov A."/>
            <person name="Andreopoulos B."/>
            <person name="Baker S.E."/>
            <person name="Barry K."/>
            <person name="Bills G."/>
            <person name="Bluhm B.H."/>
            <person name="Cannon C."/>
            <person name="Castanera R."/>
            <person name="Culley D.E."/>
            <person name="Daum C."/>
            <person name="Ezra D."/>
            <person name="Gonzalez J.B."/>
            <person name="Henrissat B."/>
            <person name="Kuo A."/>
            <person name="Liang C."/>
            <person name="Lipzen A."/>
            <person name="Lutzoni F."/>
            <person name="Magnuson J."/>
            <person name="Mondo S."/>
            <person name="Nolan M."/>
            <person name="Ohm R."/>
            <person name="Pangilinan J."/>
            <person name="Park H.-J."/>
            <person name="Ramirez L."/>
            <person name="Alfaro M."/>
            <person name="Sun H."/>
            <person name="Tritt A."/>
            <person name="Yoshinaga Y."/>
            <person name="Zwiers L.-H."/>
            <person name="Turgeon B.G."/>
            <person name="Goodwin S.B."/>
            <person name="Spatafora J.W."/>
            <person name="Crous P.W."/>
            <person name="Grigoriev I.V."/>
        </authorList>
    </citation>
    <scope>NUCLEOTIDE SEQUENCE</scope>
    <source>
        <strain evidence="7">CBS 342.82</strain>
    </source>
</reference>